<evidence type="ECO:0000313" key="2">
    <source>
        <dbReference type="EMBL" id="QCX02374.1"/>
    </source>
</evidence>
<dbReference type="AlphaFoldDB" id="A0A5B7SZY8"/>
<proteinExistence type="predicted"/>
<feature type="signal peptide" evidence="1">
    <location>
        <begin position="1"/>
        <end position="25"/>
    </location>
</feature>
<sequence length="184" mass="20264">MESIKKLIILCCVFLGMLISCTQQTLNFDQVDDLIAEPVMEASILYVEAPERIINQATETNFFSQDFNFDAFSSDFFAERVIEGTVTYEVENATSKALEVTIDFLSESGDILDTEFFEIGPAPPARVLQREIPYGGQGRSIDILINTSSIRVSAENLGGTATTSPFPNANITLKSKGKFKLSVL</sequence>
<dbReference type="KEGG" id="asag:FGM00_13555"/>
<dbReference type="OrthoDB" id="1448832at2"/>
<feature type="chain" id="PRO_5023105935" evidence="1">
    <location>
        <begin position="26"/>
        <end position="184"/>
    </location>
</feature>
<name>A0A5B7SZY8_9FLAO</name>
<keyword evidence="3" id="KW-1185">Reference proteome</keyword>
<dbReference type="PROSITE" id="PS51257">
    <property type="entry name" value="PROKAR_LIPOPROTEIN"/>
    <property type="match status" value="1"/>
</dbReference>
<gene>
    <name evidence="2" type="ORF">FGM00_13555</name>
</gene>
<organism evidence="2 3">
    <name type="scientific">Aggregatimonas sangjinii</name>
    <dbReference type="NCBI Taxonomy" id="2583587"/>
    <lineage>
        <taxon>Bacteria</taxon>
        <taxon>Pseudomonadati</taxon>
        <taxon>Bacteroidota</taxon>
        <taxon>Flavobacteriia</taxon>
        <taxon>Flavobacteriales</taxon>
        <taxon>Flavobacteriaceae</taxon>
        <taxon>Aggregatimonas</taxon>
    </lineage>
</organism>
<evidence type="ECO:0000313" key="3">
    <source>
        <dbReference type="Proteomes" id="UP000310017"/>
    </source>
</evidence>
<accession>A0A5B7SZY8</accession>
<dbReference type="EMBL" id="CP040710">
    <property type="protein sequence ID" value="QCX02374.1"/>
    <property type="molecule type" value="Genomic_DNA"/>
</dbReference>
<dbReference type="Proteomes" id="UP000310017">
    <property type="component" value="Chromosome"/>
</dbReference>
<evidence type="ECO:0000256" key="1">
    <source>
        <dbReference type="SAM" id="SignalP"/>
    </source>
</evidence>
<protein>
    <submittedName>
        <fullName evidence="2">Uncharacterized protein</fullName>
    </submittedName>
</protein>
<keyword evidence="1" id="KW-0732">Signal</keyword>
<reference evidence="2 3" key="1">
    <citation type="submission" date="2019-05" db="EMBL/GenBank/DDBJ databases">
        <title>Genome sequencing of F202Z8.</title>
        <authorList>
            <person name="Kwon Y.M."/>
        </authorList>
    </citation>
    <scope>NUCLEOTIDE SEQUENCE [LARGE SCALE GENOMIC DNA]</scope>
    <source>
        <strain evidence="2 3">F202Z8</strain>
    </source>
</reference>